<proteinExistence type="predicted"/>
<feature type="region of interest" description="Disordered" evidence="1">
    <location>
        <begin position="1"/>
        <end position="22"/>
    </location>
</feature>
<dbReference type="EMBL" id="JABWPM010000052">
    <property type="protein sequence ID" value="NUY99339.1"/>
    <property type="molecule type" value="Genomic_DNA"/>
</dbReference>
<accession>A0A7Y6NIW3</accession>
<feature type="compositionally biased region" description="Polar residues" evidence="1">
    <location>
        <begin position="1"/>
        <end position="17"/>
    </location>
</feature>
<organism evidence="2 3">
    <name type="scientific">Pantoea brenneri</name>
    <dbReference type="NCBI Taxonomy" id="472694"/>
    <lineage>
        <taxon>Bacteria</taxon>
        <taxon>Pseudomonadati</taxon>
        <taxon>Pseudomonadota</taxon>
        <taxon>Gammaproteobacteria</taxon>
        <taxon>Enterobacterales</taxon>
        <taxon>Erwiniaceae</taxon>
        <taxon>Pantoea</taxon>
    </lineage>
</organism>
<dbReference type="GeneID" id="57348119"/>
<evidence type="ECO:0000256" key="1">
    <source>
        <dbReference type="SAM" id="MobiDB-lite"/>
    </source>
</evidence>
<evidence type="ECO:0000313" key="2">
    <source>
        <dbReference type="EMBL" id="NUY99339.1"/>
    </source>
</evidence>
<reference evidence="2 3" key="1">
    <citation type="submission" date="2020-05" db="EMBL/GenBank/DDBJ databases">
        <title>Whole Genome Sequences of Enterobacteriales Associated with the International Space Station.</title>
        <authorList>
            <person name="Bharadwaj A."/>
            <person name="Daudu R."/>
            <person name="Singh N."/>
            <person name="Wood J."/>
            <person name="Debieu M."/>
            <person name="Mason C."/>
            <person name="Wang C."/>
            <person name="Venkateswaran K."/>
        </authorList>
    </citation>
    <scope>NUCLEOTIDE SEQUENCE [LARGE SCALE GENOMIC DNA]</scope>
    <source>
        <strain evidence="2 3">IF5SW-B1</strain>
    </source>
</reference>
<sequence>MNNSTPLTQLSPGSTRCLTGPVKGDEAKRVIFAISKESSLPVRRHTTMKTRQTTRDLNDVKLSHR</sequence>
<feature type="compositionally biased region" description="Basic and acidic residues" evidence="1">
    <location>
        <begin position="53"/>
        <end position="65"/>
    </location>
</feature>
<evidence type="ECO:0000313" key="3">
    <source>
        <dbReference type="Proteomes" id="UP000566985"/>
    </source>
</evidence>
<dbReference type="Proteomes" id="UP000566985">
    <property type="component" value="Unassembled WGS sequence"/>
</dbReference>
<name>A0A7Y6NIW3_9GAMM</name>
<feature type="region of interest" description="Disordered" evidence="1">
    <location>
        <begin position="42"/>
        <end position="65"/>
    </location>
</feature>
<comment type="caution">
    <text evidence="2">The sequence shown here is derived from an EMBL/GenBank/DDBJ whole genome shotgun (WGS) entry which is preliminary data.</text>
</comment>
<gene>
    <name evidence="2" type="ORF">HU668_23225</name>
</gene>
<dbReference type="RefSeq" id="WP_164092232.1">
    <property type="nucleotide sequence ID" value="NZ_JABWPE010000053.1"/>
</dbReference>
<protein>
    <submittedName>
        <fullName evidence="2">Uncharacterized protein</fullName>
    </submittedName>
</protein>
<dbReference type="AlphaFoldDB" id="A0A7Y6NIW3"/>